<comment type="similarity">
    <text evidence="2">Belongs to the peptidase S16 family.</text>
</comment>
<dbReference type="InterPro" id="IPR020568">
    <property type="entry name" value="Ribosomal_Su5_D2-typ_SF"/>
</dbReference>
<dbReference type="PROSITE" id="PS51786">
    <property type="entry name" value="LON_PROTEOLYTIC"/>
    <property type="match status" value="1"/>
</dbReference>
<dbReference type="PANTHER" id="PTHR10046">
    <property type="entry name" value="ATP DEPENDENT LON PROTEASE FAMILY MEMBER"/>
    <property type="match status" value="1"/>
</dbReference>
<name>A0A7C0X285_9EURY</name>
<organism evidence="5">
    <name type="scientific">Candidatus Syntropharchaeum butanivorans</name>
    <dbReference type="NCBI Taxonomy" id="1839936"/>
    <lineage>
        <taxon>Archaea</taxon>
        <taxon>Methanobacteriati</taxon>
        <taxon>Methanobacteriota</taxon>
        <taxon>Stenosarchaea group</taxon>
        <taxon>Methanomicrobia</taxon>
        <taxon>Methanosarcinales</taxon>
        <taxon>ANME-2 cluster</taxon>
        <taxon>Candidatus Syntropharchaeum</taxon>
    </lineage>
</organism>
<protein>
    <submittedName>
        <fullName evidence="5">Serine protease-like protein</fullName>
    </submittedName>
</protein>
<keyword evidence="2" id="KW-0720">Serine protease</keyword>
<evidence type="ECO:0000256" key="3">
    <source>
        <dbReference type="SAM" id="Phobius"/>
    </source>
</evidence>
<dbReference type="Pfam" id="PF05362">
    <property type="entry name" value="Lon_C"/>
    <property type="match status" value="1"/>
</dbReference>
<dbReference type="InterPro" id="IPR027065">
    <property type="entry name" value="Lon_Prtase"/>
</dbReference>
<dbReference type="Proteomes" id="UP000885863">
    <property type="component" value="Unassembled WGS sequence"/>
</dbReference>
<dbReference type="Gene3D" id="3.30.230.10">
    <property type="match status" value="1"/>
</dbReference>
<gene>
    <name evidence="5" type="ORF">ENG09_02345</name>
</gene>
<keyword evidence="2 5" id="KW-0645">Protease</keyword>
<dbReference type="SUPFAM" id="SSF54211">
    <property type="entry name" value="Ribosomal protein S5 domain 2-like"/>
    <property type="match status" value="1"/>
</dbReference>
<dbReference type="GO" id="GO:0030163">
    <property type="term" value="P:protein catabolic process"/>
    <property type="evidence" value="ECO:0007669"/>
    <property type="project" value="InterPro"/>
</dbReference>
<dbReference type="GO" id="GO:0006508">
    <property type="term" value="P:proteolysis"/>
    <property type="evidence" value="ECO:0007669"/>
    <property type="project" value="UniProtKB-KW"/>
</dbReference>
<dbReference type="GO" id="GO:0004252">
    <property type="term" value="F:serine-type endopeptidase activity"/>
    <property type="evidence" value="ECO:0007669"/>
    <property type="project" value="UniProtKB-UniRule"/>
</dbReference>
<comment type="caution">
    <text evidence="5">The sequence shown here is derived from an EMBL/GenBank/DDBJ whole genome shotgun (WGS) entry which is preliminary data.</text>
</comment>
<evidence type="ECO:0000259" key="4">
    <source>
        <dbReference type="PROSITE" id="PS51786"/>
    </source>
</evidence>
<keyword evidence="3" id="KW-0812">Transmembrane</keyword>
<evidence type="ECO:0000256" key="1">
    <source>
        <dbReference type="ARBA" id="ARBA00004127"/>
    </source>
</evidence>
<dbReference type="GO" id="GO:0004176">
    <property type="term" value="F:ATP-dependent peptidase activity"/>
    <property type="evidence" value="ECO:0007669"/>
    <property type="project" value="UniProtKB-UniRule"/>
</dbReference>
<feature type="active site" evidence="2">
    <location>
        <position position="112"/>
    </location>
</feature>
<dbReference type="PRINTS" id="PR00830">
    <property type="entry name" value="ENDOLAPTASE"/>
</dbReference>
<dbReference type="AlphaFoldDB" id="A0A7C0X285"/>
<dbReference type="InterPro" id="IPR014721">
    <property type="entry name" value="Ribsml_uS5_D2-typ_fold_subgr"/>
</dbReference>
<feature type="transmembrane region" description="Helical" evidence="3">
    <location>
        <begin position="570"/>
        <end position="587"/>
    </location>
</feature>
<keyword evidence="2" id="KW-0378">Hydrolase</keyword>
<keyword evidence="3" id="KW-1133">Transmembrane helix</keyword>
<evidence type="ECO:0000256" key="2">
    <source>
        <dbReference type="PROSITE-ProRule" id="PRU01122"/>
    </source>
</evidence>
<dbReference type="GO" id="GO:0012505">
    <property type="term" value="C:endomembrane system"/>
    <property type="evidence" value="ECO:0007669"/>
    <property type="project" value="UniProtKB-SubCell"/>
</dbReference>
<keyword evidence="3" id="KW-0472">Membrane</keyword>
<feature type="active site" evidence="2">
    <location>
        <position position="155"/>
    </location>
</feature>
<accession>A0A7C0X285</accession>
<evidence type="ECO:0000313" key="5">
    <source>
        <dbReference type="EMBL" id="HDM36084.1"/>
    </source>
</evidence>
<proteinExistence type="inferred from homology"/>
<dbReference type="GO" id="GO:0005524">
    <property type="term" value="F:ATP binding"/>
    <property type="evidence" value="ECO:0007669"/>
    <property type="project" value="InterPro"/>
</dbReference>
<sequence>MKRRLIALLFLISLMLTPSVNAQFLSPKEASIRAVAVTSGNNPQGVVINISVVVTEGDGKVYISTSPYTEIDMQGSAEVAAMTACDLIGEDFNKYDFFFTIKADAPIVGGPSAGGVMTIAVISALKDLEIRSDVFMTGMIYPDGFIGPVGGIPYKLQAAKEHGAEIFLIPRGQKVVYVQETKEEREGPFIFIHQEAKPVNLVELGQKLGVEVLEVETVEDALRYYTGYSIEKVTPSLNLTDYSKLISQLPERMKKSVLILLEDVRTYATHEELSDVQRIIDEANETFLRGDYYTATSQYFTAAIRLRTIQYTRTLKNEEALNGEFTELMDELNETIDEVKGYDTGVESFQILGAAEERVAIAGKLIDDARRSGDYTTAAKDLALAKERIESAKLWISLMPSIKEDAYLNEEEIRRRAESYLTQAESIIIYARSINGEGNFINEAERSADLAGDQLSRGMYAGAAISAIDAITKAEISIDLINADENMLNSEINVSESGAKEALSETGRYITPILPAAYFEFGKTSDAPVEKLYYYKLSARIAKLLFSLAKKEGAGFVEVELTPETTNRTPGFGIAIPAALLVFLSLIRRRRGGR</sequence>
<dbReference type="EMBL" id="DQZR01000098">
    <property type="protein sequence ID" value="HDM36084.1"/>
    <property type="molecule type" value="Genomic_DNA"/>
</dbReference>
<reference evidence="5" key="1">
    <citation type="journal article" date="2020" name="mSystems">
        <title>Genome- and Community-Level Interaction Insights into Carbon Utilization and Element Cycling Functions of Hydrothermarchaeota in Hydrothermal Sediment.</title>
        <authorList>
            <person name="Zhou Z."/>
            <person name="Liu Y."/>
            <person name="Xu W."/>
            <person name="Pan J."/>
            <person name="Luo Z.H."/>
            <person name="Li M."/>
        </authorList>
    </citation>
    <scope>NUCLEOTIDE SEQUENCE [LARGE SCALE GENOMIC DNA]</scope>
    <source>
        <strain evidence="5">HyVt-185</strain>
    </source>
</reference>
<dbReference type="InterPro" id="IPR008269">
    <property type="entry name" value="Lon_proteolytic"/>
</dbReference>
<comment type="subcellular location">
    <subcellularLocation>
        <location evidence="1">Endomembrane system</location>
        <topology evidence="1">Multi-pass membrane protein</topology>
    </subcellularLocation>
</comment>
<feature type="domain" description="Lon proteolytic" evidence="4">
    <location>
        <begin position="26"/>
        <end position="228"/>
    </location>
</feature>